<accession>A0AAN8XIC4</accession>
<dbReference type="AlphaFoldDB" id="A0AAN8XIC4"/>
<feature type="non-terminal residue" evidence="1">
    <location>
        <position position="66"/>
    </location>
</feature>
<evidence type="ECO:0000313" key="1">
    <source>
        <dbReference type="EMBL" id="KAK7083957.1"/>
    </source>
</evidence>
<dbReference type="GO" id="GO:0000724">
    <property type="term" value="P:double-strand break repair via homologous recombination"/>
    <property type="evidence" value="ECO:0007669"/>
    <property type="project" value="TreeGrafter"/>
</dbReference>
<protein>
    <submittedName>
        <fullName evidence="1">Double-strand break repair protein mre11a</fullName>
    </submittedName>
</protein>
<dbReference type="GO" id="GO:0006303">
    <property type="term" value="P:double-strand break repair via nonhomologous end joining"/>
    <property type="evidence" value="ECO:0007669"/>
    <property type="project" value="TreeGrafter"/>
</dbReference>
<dbReference type="GO" id="GO:0097552">
    <property type="term" value="P:mitochondrial double-strand break repair via homologous recombination"/>
    <property type="evidence" value="ECO:0007669"/>
    <property type="project" value="TreeGrafter"/>
</dbReference>
<dbReference type="SUPFAM" id="SSF56300">
    <property type="entry name" value="Metallo-dependent phosphatases"/>
    <property type="match status" value="1"/>
</dbReference>
<comment type="caution">
    <text evidence="1">The sequence shown here is derived from an EMBL/GenBank/DDBJ whole genome shotgun (WGS) entry which is preliminary data.</text>
</comment>
<sequence>MIRPKEHAEDWFNIMVLHQNHVKHGPTNYIPENFLDPFLNLVIWGHEHECLIEPRLMGDHTFVMQP</sequence>
<dbReference type="GO" id="GO:0031573">
    <property type="term" value="P:mitotic intra-S DNA damage checkpoint signaling"/>
    <property type="evidence" value="ECO:0007669"/>
    <property type="project" value="TreeGrafter"/>
</dbReference>
<dbReference type="GO" id="GO:0000723">
    <property type="term" value="P:telomere maintenance"/>
    <property type="evidence" value="ECO:0007669"/>
    <property type="project" value="TreeGrafter"/>
</dbReference>
<gene>
    <name evidence="1" type="primary">MRE11A_1</name>
    <name evidence="1" type="ORF">SK128_000356</name>
</gene>
<dbReference type="PANTHER" id="PTHR10139:SF1">
    <property type="entry name" value="DOUBLE-STRAND BREAK REPAIR PROTEIN MRE11"/>
    <property type="match status" value="1"/>
</dbReference>
<dbReference type="GO" id="GO:0035861">
    <property type="term" value="C:site of double-strand break"/>
    <property type="evidence" value="ECO:0007669"/>
    <property type="project" value="TreeGrafter"/>
</dbReference>
<evidence type="ECO:0000313" key="2">
    <source>
        <dbReference type="Proteomes" id="UP001381693"/>
    </source>
</evidence>
<dbReference type="PANTHER" id="PTHR10139">
    <property type="entry name" value="DOUBLE-STRAND BREAK REPAIR PROTEIN MRE11"/>
    <property type="match status" value="1"/>
</dbReference>
<dbReference type="InterPro" id="IPR029052">
    <property type="entry name" value="Metallo-depent_PP-like"/>
</dbReference>
<dbReference type="GO" id="GO:0030870">
    <property type="term" value="C:Mre11 complex"/>
    <property type="evidence" value="ECO:0007669"/>
    <property type="project" value="TreeGrafter"/>
</dbReference>
<reference evidence="1 2" key="1">
    <citation type="submission" date="2023-11" db="EMBL/GenBank/DDBJ databases">
        <title>Halocaridina rubra genome assembly.</title>
        <authorList>
            <person name="Smith C."/>
        </authorList>
    </citation>
    <scope>NUCLEOTIDE SEQUENCE [LARGE SCALE GENOMIC DNA]</scope>
    <source>
        <strain evidence="1">EP-1</strain>
        <tissue evidence="1">Whole</tissue>
    </source>
</reference>
<dbReference type="Gene3D" id="3.60.21.10">
    <property type="match status" value="1"/>
</dbReference>
<dbReference type="GO" id="GO:0000014">
    <property type="term" value="F:single-stranded DNA endodeoxyribonuclease activity"/>
    <property type="evidence" value="ECO:0007669"/>
    <property type="project" value="TreeGrafter"/>
</dbReference>
<dbReference type="Proteomes" id="UP001381693">
    <property type="component" value="Unassembled WGS sequence"/>
</dbReference>
<organism evidence="1 2">
    <name type="scientific">Halocaridina rubra</name>
    <name type="common">Hawaiian red shrimp</name>
    <dbReference type="NCBI Taxonomy" id="373956"/>
    <lineage>
        <taxon>Eukaryota</taxon>
        <taxon>Metazoa</taxon>
        <taxon>Ecdysozoa</taxon>
        <taxon>Arthropoda</taxon>
        <taxon>Crustacea</taxon>
        <taxon>Multicrustacea</taxon>
        <taxon>Malacostraca</taxon>
        <taxon>Eumalacostraca</taxon>
        <taxon>Eucarida</taxon>
        <taxon>Decapoda</taxon>
        <taxon>Pleocyemata</taxon>
        <taxon>Caridea</taxon>
        <taxon>Atyoidea</taxon>
        <taxon>Atyidae</taxon>
        <taxon>Halocaridina</taxon>
    </lineage>
</organism>
<dbReference type="GO" id="GO:0042138">
    <property type="term" value="P:meiotic DNA double-strand break formation"/>
    <property type="evidence" value="ECO:0007669"/>
    <property type="project" value="TreeGrafter"/>
</dbReference>
<dbReference type="GO" id="GO:0007095">
    <property type="term" value="P:mitotic G2 DNA damage checkpoint signaling"/>
    <property type="evidence" value="ECO:0007669"/>
    <property type="project" value="TreeGrafter"/>
</dbReference>
<name>A0AAN8XIC4_HALRR</name>
<dbReference type="EMBL" id="JAXCGZ010002395">
    <property type="protein sequence ID" value="KAK7083957.1"/>
    <property type="molecule type" value="Genomic_DNA"/>
</dbReference>
<keyword evidence="2" id="KW-1185">Reference proteome</keyword>
<proteinExistence type="predicted"/>